<sequence length="117" mass="12697">MGLTYIEGTVSGPTGKRITLDFLVDSGAKYSLLPEKDWKFLELVPKRTATFILADGTKIERAISECHLALSQGDGHTPVILGEGNDEPLLGVVTLEMLGLVLNPFNRTLQSMRLIAA</sequence>
<reference evidence="4" key="1">
    <citation type="submission" date="2019-02" db="EMBL/GenBank/DDBJ databases">
        <authorList>
            <person name="Gruber-Vodicka R. H."/>
            <person name="Seah K. B. B."/>
        </authorList>
    </citation>
    <scope>NUCLEOTIDE SEQUENCE</scope>
    <source>
        <strain evidence="3">BECK_DK161</strain>
        <strain evidence="4">BECK_DK47</strain>
    </source>
</reference>
<evidence type="ECO:0000259" key="2">
    <source>
        <dbReference type="PROSITE" id="PS50175"/>
    </source>
</evidence>
<organism evidence="4">
    <name type="scientific">Candidatus Kentrum sp. DK</name>
    <dbReference type="NCBI Taxonomy" id="2126562"/>
    <lineage>
        <taxon>Bacteria</taxon>
        <taxon>Pseudomonadati</taxon>
        <taxon>Pseudomonadota</taxon>
        <taxon>Gammaproteobacteria</taxon>
        <taxon>Candidatus Kentrum</taxon>
    </lineage>
</organism>
<keyword evidence="1" id="KW-0378">Hydrolase</keyword>
<dbReference type="Gene3D" id="2.40.70.10">
    <property type="entry name" value="Acid Proteases"/>
    <property type="match status" value="1"/>
</dbReference>
<dbReference type="EMBL" id="CAADEY010000009">
    <property type="protein sequence ID" value="VFJ44755.1"/>
    <property type="molecule type" value="Genomic_DNA"/>
</dbReference>
<dbReference type="GO" id="GO:0006508">
    <property type="term" value="P:proteolysis"/>
    <property type="evidence" value="ECO:0007669"/>
    <property type="project" value="UniProtKB-KW"/>
</dbReference>
<dbReference type="GO" id="GO:0004190">
    <property type="term" value="F:aspartic-type endopeptidase activity"/>
    <property type="evidence" value="ECO:0007669"/>
    <property type="project" value="InterPro"/>
</dbReference>
<proteinExistence type="predicted"/>
<accession>A0A450S0D7</accession>
<evidence type="ECO:0000313" key="4">
    <source>
        <dbReference type="EMBL" id="VFJ44921.1"/>
    </source>
</evidence>
<dbReference type="AlphaFoldDB" id="A0A450S0D7"/>
<gene>
    <name evidence="4" type="ORF">BECKDK2373B_GA0170837_100849</name>
    <name evidence="3" type="ORF">BECKDK2373C_GA0170839_100939</name>
</gene>
<feature type="domain" description="Peptidase A2" evidence="2">
    <location>
        <begin position="20"/>
        <end position="102"/>
    </location>
</feature>
<dbReference type="SUPFAM" id="SSF50630">
    <property type="entry name" value="Acid proteases"/>
    <property type="match status" value="1"/>
</dbReference>
<dbReference type="PROSITE" id="PS50175">
    <property type="entry name" value="ASP_PROT_RETROV"/>
    <property type="match status" value="1"/>
</dbReference>
<name>A0A450S0D7_9GAMM</name>
<protein>
    <submittedName>
        <fullName evidence="4">Predicted aspartyl protease</fullName>
    </submittedName>
</protein>
<evidence type="ECO:0000313" key="3">
    <source>
        <dbReference type="EMBL" id="VFJ44755.1"/>
    </source>
</evidence>
<dbReference type="EMBL" id="CAADEX010000008">
    <property type="protein sequence ID" value="VFJ44921.1"/>
    <property type="molecule type" value="Genomic_DNA"/>
</dbReference>
<keyword evidence="4" id="KW-0645">Protease</keyword>
<dbReference type="InterPro" id="IPR021109">
    <property type="entry name" value="Peptidase_aspartic_dom_sf"/>
</dbReference>
<dbReference type="InterPro" id="IPR001995">
    <property type="entry name" value="Peptidase_A2_cat"/>
</dbReference>
<evidence type="ECO:0000256" key="1">
    <source>
        <dbReference type="ARBA" id="ARBA00022801"/>
    </source>
</evidence>